<dbReference type="GO" id="GO:0009435">
    <property type="term" value="P:NAD+ biosynthetic process"/>
    <property type="evidence" value="ECO:0007669"/>
    <property type="project" value="InterPro"/>
</dbReference>
<dbReference type="PANTHER" id="PTHR14084:SF0">
    <property type="entry name" value="KYNURENINASE"/>
    <property type="match status" value="1"/>
</dbReference>
<evidence type="ECO:0000256" key="1">
    <source>
        <dbReference type="ARBA" id="ARBA00022642"/>
    </source>
</evidence>
<dbReference type="GO" id="GO:0043420">
    <property type="term" value="P:anthranilate metabolic process"/>
    <property type="evidence" value="ECO:0007669"/>
    <property type="project" value="TreeGrafter"/>
</dbReference>
<dbReference type="PANTHER" id="PTHR14084">
    <property type="entry name" value="KYNURENINASE"/>
    <property type="match status" value="1"/>
</dbReference>
<dbReference type="InterPro" id="IPR015424">
    <property type="entry name" value="PyrdxlP-dep_Trfase"/>
</dbReference>
<evidence type="ECO:0000256" key="3">
    <source>
        <dbReference type="ARBA" id="ARBA00022898"/>
    </source>
</evidence>
<accession>V5HY06</accession>
<feature type="non-terminal residue" evidence="4">
    <location>
        <position position="1"/>
    </location>
</feature>
<dbReference type="GO" id="GO:0030429">
    <property type="term" value="F:kynureninase activity"/>
    <property type="evidence" value="ECO:0007669"/>
    <property type="project" value="InterPro"/>
</dbReference>
<dbReference type="GO" id="GO:0030170">
    <property type="term" value="F:pyridoxal phosphate binding"/>
    <property type="evidence" value="ECO:0007669"/>
    <property type="project" value="InterPro"/>
</dbReference>
<sequence>KRSPKQELLDMAAHFGVPANSADFARCLDSVDPLRSFRDRFSMPKMADLDTVDPSFIKDPDQSCVYLVGHSLGLMPKATELYVNKILNNWATLGAESHFHGYLPGASSELAPKQMMADLVGAQPEEIVFMNGLTVNLHLLLLTYYKPAGKRCKMVIESDAFPSDMHAAQSQGQAFMAWTWKSNLHPTETPQRVEHLLREEDILELIENEGDTIAILLLPGIQYYTGQRFKCTSELH</sequence>
<proteinExistence type="evidence at transcript level"/>
<evidence type="ECO:0000256" key="2">
    <source>
        <dbReference type="ARBA" id="ARBA00022801"/>
    </source>
</evidence>
<dbReference type="InterPro" id="IPR015421">
    <property type="entry name" value="PyrdxlP-dep_Trfase_major"/>
</dbReference>
<keyword evidence="1" id="KW-0662">Pyridine nucleotide biosynthesis</keyword>
<dbReference type="GO" id="GO:0005737">
    <property type="term" value="C:cytoplasm"/>
    <property type="evidence" value="ECO:0007669"/>
    <property type="project" value="InterPro"/>
</dbReference>
<organism evidence="4">
    <name type="scientific">Ixodes ricinus</name>
    <name type="common">Common tick</name>
    <name type="synonym">Acarus ricinus</name>
    <dbReference type="NCBI Taxonomy" id="34613"/>
    <lineage>
        <taxon>Eukaryota</taxon>
        <taxon>Metazoa</taxon>
        <taxon>Ecdysozoa</taxon>
        <taxon>Arthropoda</taxon>
        <taxon>Chelicerata</taxon>
        <taxon>Arachnida</taxon>
        <taxon>Acari</taxon>
        <taxon>Parasitiformes</taxon>
        <taxon>Ixodida</taxon>
        <taxon>Ixodoidea</taxon>
        <taxon>Ixodidae</taxon>
        <taxon>Ixodinae</taxon>
        <taxon>Ixodes</taxon>
    </lineage>
</organism>
<reference evidence="4" key="1">
    <citation type="journal article" date="2015" name="Sci. Rep.">
        <title>Tissue- and time-dependent transcription in Ixodes ricinus salivary glands and midguts when blood feeding on the vertebrate host.</title>
        <authorList>
            <person name="Kotsyfakis M."/>
            <person name="Schwarz A."/>
            <person name="Erhart J."/>
            <person name="Ribeiro J.M."/>
        </authorList>
    </citation>
    <scope>NUCLEOTIDE SEQUENCE</scope>
    <source>
        <tissue evidence="4">Salivary gland and midgut</tissue>
    </source>
</reference>
<dbReference type="InterPro" id="IPR015422">
    <property type="entry name" value="PyrdxlP-dep_Trfase_small"/>
</dbReference>
<protein>
    <submittedName>
        <fullName evidence="4">Putative l-kynurenine hydrolase</fullName>
    </submittedName>
</protein>
<dbReference type="SUPFAM" id="SSF53383">
    <property type="entry name" value="PLP-dependent transferases"/>
    <property type="match status" value="1"/>
</dbReference>
<dbReference type="Gene3D" id="3.40.640.10">
    <property type="entry name" value="Type I PLP-dependent aspartate aminotransferase-like (Major domain)"/>
    <property type="match status" value="1"/>
</dbReference>
<evidence type="ECO:0000313" key="4">
    <source>
        <dbReference type="EMBL" id="JAB83649.1"/>
    </source>
</evidence>
<dbReference type="InterPro" id="IPR010111">
    <property type="entry name" value="Kynureninase"/>
</dbReference>
<keyword evidence="3" id="KW-0663">Pyridoxal phosphate</keyword>
<dbReference type="EMBL" id="GANP01000819">
    <property type="protein sequence ID" value="JAB83649.1"/>
    <property type="molecule type" value="mRNA"/>
</dbReference>
<dbReference type="AlphaFoldDB" id="V5HY06"/>
<dbReference type="GO" id="GO:0019441">
    <property type="term" value="P:L-tryptophan catabolic process to kynurenine"/>
    <property type="evidence" value="ECO:0007669"/>
    <property type="project" value="TreeGrafter"/>
</dbReference>
<keyword evidence="2 4" id="KW-0378">Hydrolase</keyword>
<name>V5HY06_IXORI</name>
<dbReference type="Gene3D" id="3.90.1150.10">
    <property type="entry name" value="Aspartate Aminotransferase, domain 1"/>
    <property type="match status" value="1"/>
</dbReference>
<dbReference type="FunFam" id="3.40.640.10:FF:000377">
    <property type="entry name" value="Kynureninase"/>
    <property type="match status" value="1"/>
</dbReference>